<sequence length="147" mass="14575">MAKRAPEQKGHQPAPGTASAALTWIIPGADATGRCRARLLPVAFPGRVVDGIVVGAGHALAAAVAQVVEHLLAVCRRVQILEPILEVPVVAGPVQTGVRAAGLARTADERVRCRAGTPGAGGSGSGRPGHGGLLGSAVHAATMAPAA</sequence>
<evidence type="ECO:0000313" key="1">
    <source>
        <dbReference type="EMBL" id="RFP61840.1"/>
    </source>
</evidence>
<accession>A0A372DQK3</accession>
<keyword evidence="2" id="KW-1185">Reference proteome</keyword>
<proteinExistence type="predicted"/>
<gene>
    <name evidence="1" type="ORF">D0Y53_01900</name>
</gene>
<dbReference type="Proteomes" id="UP000262917">
    <property type="component" value="Unassembled WGS sequence"/>
</dbReference>
<dbReference type="EMBL" id="QVPD01000002">
    <property type="protein sequence ID" value="RFP61840.1"/>
    <property type="molecule type" value="Genomic_DNA"/>
</dbReference>
<dbReference type="AlphaFoldDB" id="A0A372DQK3"/>
<name>A0A372DQK3_9GAMM</name>
<protein>
    <submittedName>
        <fullName evidence="1">Uncharacterized protein</fullName>
    </submittedName>
</protein>
<evidence type="ECO:0000313" key="2">
    <source>
        <dbReference type="Proteomes" id="UP000262917"/>
    </source>
</evidence>
<organism evidence="1 2">
    <name type="scientific">Cognatiluteimonas weifangensis</name>
    <dbReference type="NCBI Taxonomy" id="2303539"/>
    <lineage>
        <taxon>Bacteria</taxon>
        <taxon>Pseudomonadati</taxon>
        <taxon>Pseudomonadota</taxon>
        <taxon>Gammaproteobacteria</taxon>
        <taxon>Lysobacterales</taxon>
        <taxon>Lysobacteraceae</taxon>
        <taxon>Cognatiluteimonas</taxon>
    </lineage>
</organism>
<comment type="caution">
    <text evidence="1">The sequence shown here is derived from an EMBL/GenBank/DDBJ whole genome shotgun (WGS) entry which is preliminary data.</text>
</comment>
<reference evidence="1 2" key="1">
    <citation type="submission" date="2018-08" db="EMBL/GenBank/DDBJ databases">
        <title>Lysobacter weifangensis sp. nov., a new member of the family 'Xanthomonadaceae', isolated from soil in a farmland.</title>
        <authorList>
            <person name="Zhao H."/>
        </authorList>
    </citation>
    <scope>NUCLEOTIDE SEQUENCE [LARGE SCALE GENOMIC DNA]</scope>
    <source>
        <strain evidence="1 2">WF-2</strain>
    </source>
</reference>